<dbReference type="InterPro" id="IPR006439">
    <property type="entry name" value="HAD-SF_hydro_IA"/>
</dbReference>
<dbReference type="SFLD" id="SFLDG01129">
    <property type="entry name" value="C1.5:_HAD__Beta-PGM__Phosphata"/>
    <property type="match status" value="1"/>
</dbReference>
<organism evidence="1 2">
    <name type="scientific">Glaesserella parasuis HPS10</name>
    <dbReference type="NCBI Taxonomy" id="1450514"/>
    <lineage>
        <taxon>Bacteria</taxon>
        <taxon>Pseudomonadati</taxon>
        <taxon>Pseudomonadota</taxon>
        <taxon>Gammaproteobacteria</taxon>
        <taxon>Pasteurellales</taxon>
        <taxon>Pasteurellaceae</taxon>
        <taxon>Glaesserella</taxon>
    </lineage>
</organism>
<comment type="caution">
    <text evidence="1">The sequence shown here is derived from an EMBL/GenBank/DDBJ whole genome shotgun (WGS) entry which is preliminary data.</text>
</comment>
<dbReference type="Gene3D" id="3.40.50.1000">
    <property type="entry name" value="HAD superfamily/HAD-like"/>
    <property type="match status" value="1"/>
</dbReference>
<dbReference type="InterPro" id="IPR023214">
    <property type="entry name" value="HAD_sf"/>
</dbReference>
<dbReference type="EC" id="3.1.3.5" evidence="1"/>
<dbReference type="InterPro" id="IPR023198">
    <property type="entry name" value="PGP-like_dom2"/>
</dbReference>
<proteinExistence type="predicted"/>
<dbReference type="PANTHER" id="PTHR47478:SF1">
    <property type="entry name" value="PYRIMIDINE 5'-NUCLEOTIDASE YJJG"/>
    <property type="match status" value="1"/>
</dbReference>
<dbReference type="InterPro" id="IPR011951">
    <property type="entry name" value="HAD-SF_hydro_IA_YjjG/PynA"/>
</dbReference>
<dbReference type="PROSITE" id="PS51257">
    <property type="entry name" value="PROKAR_LIPOPROTEIN"/>
    <property type="match status" value="1"/>
</dbReference>
<dbReference type="SFLD" id="SFLDS00003">
    <property type="entry name" value="Haloacid_Dehalogenase"/>
    <property type="match status" value="1"/>
</dbReference>
<accession>A0A836YZL1</accession>
<dbReference type="RefSeq" id="WP_035525391.1">
    <property type="nucleotide sequence ID" value="NZ_JDSO01000217.1"/>
</dbReference>
<dbReference type="Gene3D" id="1.10.150.240">
    <property type="entry name" value="Putative phosphatase, domain 2"/>
    <property type="match status" value="1"/>
</dbReference>
<keyword evidence="1" id="KW-0378">Hydrolase</keyword>
<dbReference type="Proteomes" id="UP000027036">
    <property type="component" value="Unassembled WGS sequence"/>
</dbReference>
<name>A0A836YZL1_GLAPU</name>
<gene>
    <name evidence="1" type="ORF">HPS10_11805</name>
</gene>
<dbReference type="SUPFAM" id="SSF56784">
    <property type="entry name" value="HAD-like"/>
    <property type="match status" value="1"/>
</dbReference>
<dbReference type="NCBIfam" id="TIGR02254">
    <property type="entry name" value="YjjG_YfnB"/>
    <property type="match status" value="1"/>
</dbReference>
<dbReference type="InterPro" id="IPR052550">
    <property type="entry name" value="Pyrimidine_5'-ntase_YjjG"/>
</dbReference>
<dbReference type="PANTHER" id="PTHR47478">
    <property type="match status" value="1"/>
</dbReference>
<sequence>MKYQWILFDADETLFSFNSYLGLQAVLACYGIEFSQDDYEAFQAVNKPLWLAYQNQEITIEQLQICRFSNIAKKIGKDELALNNELMLKMAVISKPLSGTTEVLEKLFGIIRMGTITNGLEILQKKRLENTNTEKYFDIVISSEVAGVPKPDERIFKFAFQQMGDINKSRILMVGDTLSSDILGANQIGIDSCWFNPCKEVNHTEIKPTYEITDLKQLLNIVLS</sequence>
<reference evidence="1 2" key="1">
    <citation type="submission" date="2014-02" db="EMBL/GenBank/DDBJ databases">
        <title>Comparative genomics of Haemophilus parasuis isolated from pig lungs.</title>
        <authorList>
            <person name="Kittichotirat W."/>
            <person name="Bumgarner R.E."/>
            <person name="Lawrence P."/>
        </authorList>
    </citation>
    <scope>NUCLEOTIDE SEQUENCE [LARGE SCALE GENOMIC DNA]</scope>
    <source>
        <strain evidence="1 2">HPS10</strain>
    </source>
</reference>
<dbReference type="Pfam" id="PF00702">
    <property type="entry name" value="Hydrolase"/>
    <property type="match status" value="1"/>
</dbReference>
<dbReference type="EMBL" id="JDSO01000217">
    <property type="protein sequence ID" value="KDB44453.1"/>
    <property type="molecule type" value="Genomic_DNA"/>
</dbReference>
<protein>
    <submittedName>
        <fullName evidence="1">dUMP phosphatase</fullName>
        <ecNumber evidence="1">3.1.3.5</ecNumber>
    </submittedName>
</protein>
<dbReference type="NCBIfam" id="TIGR01549">
    <property type="entry name" value="HAD-SF-IA-v1"/>
    <property type="match status" value="1"/>
</dbReference>
<dbReference type="InterPro" id="IPR036412">
    <property type="entry name" value="HAD-like_sf"/>
</dbReference>
<dbReference type="AlphaFoldDB" id="A0A836YZL1"/>
<dbReference type="NCBIfam" id="NF006976">
    <property type="entry name" value="PRK09449.1"/>
    <property type="match status" value="1"/>
</dbReference>
<evidence type="ECO:0000313" key="2">
    <source>
        <dbReference type="Proteomes" id="UP000027036"/>
    </source>
</evidence>
<evidence type="ECO:0000313" key="1">
    <source>
        <dbReference type="EMBL" id="KDB44453.1"/>
    </source>
</evidence>
<dbReference type="GO" id="GO:0008253">
    <property type="term" value="F:5'-nucleotidase activity"/>
    <property type="evidence" value="ECO:0007669"/>
    <property type="project" value="UniProtKB-EC"/>
</dbReference>